<gene>
    <name evidence="1" type="ORF">Goshw_030191</name>
</gene>
<evidence type="ECO:0000313" key="1">
    <source>
        <dbReference type="EMBL" id="MBA0878006.1"/>
    </source>
</evidence>
<dbReference type="EMBL" id="JABFAF010270245">
    <property type="protein sequence ID" value="MBA0878006.1"/>
    <property type="molecule type" value="Genomic_DNA"/>
</dbReference>
<reference evidence="1 2" key="1">
    <citation type="journal article" date="2019" name="Genome Biol. Evol.">
        <title>Insights into the evolution of the New World diploid cottons (Gossypium, subgenus Houzingenia) based on genome sequencing.</title>
        <authorList>
            <person name="Grover C.E."/>
            <person name="Arick M.A. 2nd"/>
            <person name="Thrash A."/>
            <person name="Conover J.L."/>
            <person name="Sanders W.S."/>
            <person name="Peterson D.G."/>
            <person name="Frelichowski J.E."/>
            <person name="Scheffler J.A."/>
            <person name="Scheffler B.E."/>
            <person name="Wendel J.F."/>
        </authorList>
    </citation>
    <scope>NUCLEOTIDE SEQUENCE [LARGE SCALE GENOMIC DNA]</scope>
    <source>
        <strain evidence="1">1</strain>
        <tissue evidence="1">Leaf</tissue>
    </source>
</reference>
<evidence type="ECO:0000313" key="2">
    <source>
        <dbReference type="Proteomes" id="UP000593576"/>
    </source>
</evidence>
<comment type="caution">
    <text evidence="1">The sequence shown here is derived from an EMBL/GenBank/DDBJ whole genome shotgun (WGS) entry which is preliminary data.</text>
</comment>
<organism evidence="1 2">
    <name type="scientific">Gossypium schwendimanii</name>
    <name type="common">Cotton</name>
    <dbReference type="NCBI Taxonomy" id="34291"/>
    <lineage>
        <taxon>Eukaryota</taxon>
        <taxon>Viridiplantae</taxon>
        <taxon>Streptophyta</taxon>
        <taxon>Embryophyta</taxon>
        <taxon>Tracheophyta</taxon>
        <taxon>Spermatophyta</taxon>
        <taxon>Magnoliopsida</taxon>
        <taxon>eudicotyledons</taxon>
        <taxon>Gunneridae</taxon>
        <taxon>Pentapetalae</taxon>
        <taxon>rosids</taxon>
        <taxon>malvids</taxon>
        <taxon>Malvales</taxon>
        <taxon>Malvaceae</taxon>
        <taxon>Malvoideae</taxon>
        <taxon>Gossypium</taxon>
    </lineage>
</organism>
<protein>
    <submittedName>
        <fullName evidence="1">Uncharacterized protein</fullName>
    </submittedName>
</protein>
<proteinExistence type="predicted"/>
<accession>A0A7J9N4I3</accession>
<dbReference type="AlphaFoldDB" id="A0A7J9N4I3"/>
<dbReference type="Proteomes" id="UP000593576">
    <property type="component" value="Unassembled WGS sequence"/>
</dbReference>
<name>A0A7J9N4I3_GOSSC</name>
<keyword evidence="2" id="KW-1185">Reference proteome</keyword>
<sequence>MAGPIYYRQRRGRGNYMSKGKMWPFKSKTQGRRRRPINEAQTFTQSIIMDHRCIC</sequence>